<proteinExistence type="predicted"/>
<feature type="region of interest" description="Disordered" evidence="1">
    <location>
        <begin position="231"/>
        <end position="251"/>
    </location>
</feature>
<evidence type="ECO:0000313" key="3">
    <source>
        <dbReference type="RefSeq" id="XP_023163040.2"/>
    </source>
</evidence>
<accession>A0A6J1LAN0</accession>
<dbReference type="KEGG" id="dhe:111594114"/>
<evidence type="ECO:0000313" key="4">
    <source>
        <dbReference type="RefSeq" id="XP_023163042.2"/>
    </source>
</evidence>
<dbReference type="RefSeq" id="XP_023163040.2">
    <property type="nucleotide sequence ID" value="XM_023307272.2"/>
</dbReference>
<evidence type="ECO:0000256" key="1">
    <source>
        <dbReference type="SAM" id="MobiDB-lite"/>
    </source>
</evidence>
<feature type="region of interest" description="Disordered" evidence="1">
    <location>
        <begin position="163"/>
        <end position="183"/>
    </location>
</feature>
<organism evidence="2 3">
    <name type="scientific">Drosophila hydei</name>
    <name type="common">Fruit fly</name>
    <dbReference type="NCBI Taxonomy" id="7224"/>
    <lineage>
        <taxon>Eukaryota</taxon>
        <taxon>Metazoa</taxon>
        <taxon>Ecdysozoa</taxon>
        <taxon>Arthropoda</taxon>
        <taxon>Hexapoda</taxon>
        <taxon>Insecta</taxon>
        <taxon>Pterygota</taxon>
        <taxon>Neoptera</taxon>
        <taxon>Endopterygota</taxon>
        <taxon>Diptera</taxon>
        <taxon>Brachycera</taxon>
        <taxon>Muscomorpha</taxon>
        <taxon>Ephydroidea</taxon>
        <taxon>Drosophilidae</taxon>
        <taxon>Drosophila</taxon>
    </lineage>
</organism>
<feature type="compositionally biased region" description="Polar residues" evidence="1">
    <location>
        <begin position="233"/>
        <end position="251"/>
    </location>
</feature>
<feature type="region of interest" description="Disordered" evidence="1">
    <location>
        <begin position="896"/>
        <end position="952"/>
    </location>
</feature>
<feature type="compositionally biased region" description="Low complexity" evidence="1">
    <location>
        <begin position="173"/>
        <end position="183"/>
    </location>
</feature>
<dbReference type="RefSeq" id="XP_023163042.2">
    <property type="nucleotide sequence ID" value="XM_023307274.2"/>
</dbReference>
<reference evidence="3 4" key="1">
    <citation type="submission" date="2025-04" db="UniProtKB">
        <authorList>
            <consortium name="RefSeq"/>
        </authorList>
    </citation>
    <scope>IDENTIFICATION</scope>
    <source>
        <strain evidence="3 4">15085-1641.00</strain>
        <tissue evidence="3 4">Whole body</tissue>
    </source>
</reference>
<feature type="compositionally biased region" description="Polar residues" evidence="1">
    <location>
        <begin position="1"/>
        <end position="14"/>
    </location>
</feature>
<dbReference type="CTD" id="37723"/>
<dbReference type="OMA" id="FCKERQP"/>
<feature type="compositionally biased region" description="Low complexity" evidence="1">
    <location>
        <begin position="15"/>
        <end position="31"/>
    </location>
</feature>
<protein>
    <submittedName>
        <fullName evidence="3 4">Uncharacterized protein LOC111594114</fullName>
    </submittedName>
</protein>
<evidence type="ECO:0000313" key="2">
    <source>
        <dbReference type="Proteomes" id="UP000504633"/>
    </source>
</evidence>
<sequence>MATINSNTVHKINNSYDSEPSTGSGSSLSENNEGHISDEENMNLPYMLKPKILSQDSANKLSAQGSQESQFRGFGDSPYGQVNKQLYGSQLQHLQLPEPEKQPEKLVSAKRESPGMIVFPRFYDSVLEENSCNAVDIPTTTVASITKPTVDNLSFDGKIKSLTEAPSSSRNAPQQMPQQQPNQLSESFILKKINNERSPDLFADSDEDEADDQVDKGLGTMLEDLPEALEESQCVSEVPTTSQNASGRYSLNAPTESSFVDEHTQETQLTSNDPRTHFIENCRRERELYRRIRRCLQGIRPPPTVTTPDIDVISKVVNMKENVLNFLSATTPSSIEDSGICTTPSLFKPTHSLAEAQGMSWREVLGVRQHGLSYNLNKAAEQNEYLSLSVVERYVGAETATSYVRSPSSAKKRNMRMKMLTQSPGNRLSHLAKRRAIFSSANLATNSIKLNNSIGPQILLDKKKERNKRKATPKRKTPGSKKKARKTPSSSARKRLYRTDLIKPGPSRETSKRALFQSPAKSLQQQPIPPKPLFKPEIANRVEKSKRALFSPDNGSQQQSAASADSVSHQLETLLKRKRNAHDDEEDAAELASQSRKLFRTGGSGSNGLTPRALKIKSQSFCIGAGSSTSAAHYSVASSLQPAVSSGSASRLSLGLSGSSSNLTTNTTTPGSKLMRAHSEMSATPQSAMTDNQRKKLLWAVSQALQDRKISVKHENFRQHAADLARIVKRIFQEFHQGHTTSNSETLLRLAKKYAFSVIAGKQPDDIYLHARNHESEAKRQSSTRLSGYIGPEEFAQRKLLLSQSSAQSQSSNAGGSIHNLFGSENSVDSLGFSQMSQSNGASNSTTQSSFMERISEDLFCRQQQQQLPIQPNPSLHNSSSKSNLGGLALRENVHCEQRRSAQKNFTGKDQRNISPYFGGGNSNGSARKIQPNASSSGGSGVKAKRQISFDS</sequence>
<name>A0A6J1LAN0_DROHY</name>
<dbReference type="GeneID" id="111594114"/>
<feature type="region of interest" description="Disordered" evidence="1">
    <location>
        <begin position="459"/>
        <end position="534"/>
    </location>
</feature>
<feature type="region of interest" description="Disordered" evidence="1">
    <location>
        <begin position="1"/>
        <end position="45"/>
    </location>
</feature>
<dbReference type="OrthoDB" id="8192658at2759"/>
<feature type="region of interest" description="Disordered" evidence="1">
    <location>
        <begin position="578"/>
        <end position="611"/>
    </location>
</feature>
<gene>
    <name evidence="3 4" type="primary">LOC111594114</name>
</gene>
<dbReference type="Proteomes" id="UP000504633">
    <property type="component" value="Unplaced"/>
</dbReference>
<keyword evidence="2" id="KW-1185">Reference proteome</keyword>
<dbReference type="AlphaFoldDB" id="A0A6J1LAN0"/>
<feature type="compositionally biased region" description="Basic residues" evidence="1">
    <location>
        <begin position="465"/>
        <end position="496"/>
    </location>
</feature>